<evidence type="ECO:0000313" key="2">
    <source>
        <dbReference type="EMBL" id="MXO71650.1"/>
    </source>
</evidence>
<keyword evidence="3" id="KW-1185">Reference proteome</keyword>
<reference evidence="2 3" key="1">
    <citation type="submission" date="2019-12" db="EMBL/GenBank/DDBJ databases">
        <title>Genomic-based taxomic classification of the family Erythrobacteraceae.</title>
        <authorList>
            <person name="Xu L."/>
        </authorList>
    </citation>
    <scope>NUCLEOTIDE SEQUENCE [LARGE SCALE GENOMIC DNA]</scope>
    <source>
        <strain evidence="2 3">M0322</strain>
    </source>
</reference>
<proteinExistence type="predicted"/>
<gene>
    <name evidence="2" type="ORF">GRI99_08345</name>
</gene>
<organism evidence="2 3">
    <name type="scientific">Alteraurantiacibacter buctensis</name>
    <dbReference type="NCBI Taxonomy" id="1503981"/>
    <lineage>
        <taxon>Bacteria</taxon>
        <taxon>Pseudomonadati</taxon>
        <taxon>Pseudomonadota</taxon>
        <taxon>Alphaproteobacteria</taxon>
        <taxon>Sphingomonadales</taxon>
        <taxon>Erythrobacteraceae</taxon>
        <taxon>Alteraurantiacibacter</taxon>
    </lineage>
</organism>
<evidence type="ECO:0000256" key="1">
    <source>
        <dbReference type="SAM" id="SignalP"/>
    </source>
</evidence>
<dbReference type="AlphaFoldDB" id="A0A844YXG6"/>
<evidence type="ECO:0000313" key="3">
    <source>
        <dbReference type="Proteomes" id="UP000466966"/>
    </source>
</evidence>
<name>A0A844YXG6_9SPHN</name>
<protein>
    <recommendedName>
        <fullName evidence="4">Elongation factor P</fullName>
    </recommendedName>
</protein>
<feature type="signal peptide" evidence="1">
    <location>
        <begin position="1"/>
        <end position="21"/>
    </location>
</feature>
<keyword evidence="1" id="KW-0732">Signal</keyword>
<accession>A0A844YXG6</accession>
<sequence>MIRALALSALLALSAAVPVVAAGPIGTIERGHYACELPGETAGVVALAQPEESFEIAGASRYRSPQGNGTYLRRGDRVIMSSGPRNGSQYEVISETLLRRIDNGQPGRLRCYWRGR</sequence>
<comment type="caution">
    <text evidence="2">The sequence shown here is derived from an EMBL/GenBank/DDBJ whole genome shotgun (WGS) entry which is preliminary data.</text>
</comment>
<dbReference type="RefSeq" id="WP_160771546.1">
    <property type="nucleotide sequence ID" value="NZ_WTYV01000002.1"/>
</dbReference>
<evidence type="ECO:0008006" key="4">
    <source>
        <dbReference type="Google" id="ProtNLM"/>
    </source>
</evidence>
<dbReference type="Proteomes" id="UP000466966">
    <property type="component" value="Unassembled WGS sequence"/>
</dbReference>
<dbReference type="OrthoDB" id="7509105at2"/>
<dbReference type="EMBL" id="WTYV01000002">
    <property type="protein sequence ID" value="MXO71650.1"/>
    <property type="molecule type" value="Genomic_DNA"/>
</dbReference>
<feature type="chain" id="PRO_5032633694" description="Elongation factor P" evidence="1">
    <location>
        <begin position="22"/>
        <end position="116"/>
    </location>
</feature>